<feature type="region of interest" description="Disordered" evidence="1">
    <location>
        <begin position="27"/>
        <end position="47"/>
    </location>
</feature>
<keyword evidence="2" id="KW-0732">Signal</keyword>
<keyword evidence="4" id="KW-1185">Reference proteome</keyword>
<dbReference type="AlphaFoldDB" id="A0A8J3VUA5"/>
<evidence type="ECO:0000256" key="2">
    <source>
        <dbReference type="SAM" id="SignalP"/>
    </source>
</evidence>
<evidence type="ECO:0000313" key="3">
    <source>
        <dbReference type="EMBL" id="GIH19302.1"/>
    </source>
</evidence>
<accession>A0A8J3VUA5</accession>
<name>A0A8J3VUA5_9ACTN</name>
<dbReference type="Gene3D" id="2.50.20.20">
    <property type="match status" value="1"/>
</dbReference>
<feature type="chain" id="PRO_5039700598" description="Lipoprotein" evidence="2">
    <location>
        <begin position="20"/>
        <end position="255"/>
    </location>
</feature>
<evidence type="ECO:0000256" key="1">
    <source>
        <dbReference type="SAM" id="MobiDB-lite"/>
    </source>
</evidence>
<evidence type="ECO:0000313" key="4">
    <source>
        <dbReference type="Proteomes" id="UP000642748"/>
    </source>
</evidence>
<feature type="signal peptide" evidence="2">
    <location>
        <begin position="1"/>
        <end position="19"/>
    </location>
</feature>
<gene>
    <name evidence="3" type="ORF">Raf01_74740</name>
</gene>
<evidence type="ECO:0008006" key="5">
    <source>
        <dbReference type="Google" id="ProtNLM"/>
    </source>
</evidence>
<feature type="compositionally biased region" description="Low complexity" evidence="1">
    <location>
        <begin position="33"/>
        <end position="46"/>
    </location>
</feature>
<proteinExistence type="predicted"/>
<protein>
    <recommendedName>
        <fullName evidence="5">Lipoprotein</fullName>
    </recommendedName>
</protein>
<dbReference type="Proteomes" id="UP000642748">
    <property type="component" value="Unassembled WGS sequence"/>
</dbReference>
<reference evidence="3" key="1">
    <citation type="submission" date="2021-01" db="EMBL/GenBank/DDBJ databases">
        <title>Whole genome shotgun sequence of Rugosimonospora africana NBRC 104875.</title>
        <authorList>
            <person name="Komaki H."/>
            <person name="Tamura T."/>
        </authorList>
    </citation>
    <scope>NUCLEOTIDE SEQUENCE</scope>
    <source>
        <strain evidence="3">NBRC 104875</strain>
    </source>
</reference>
<sequence length="255" mass="27168">MRRTIVSLALGLSGVLVLATGCASVDTGPDPVPVSTRSTPSPESTPAQDELVAALRRIQAAPYKFTVKSNLPENSSVSATGAFDPVAKLFQATTTITGGTSAGTLQRIVVGTNSYQRQSSREPWVHLDLSRVKKDDSLVYFDMTDPTGLAKFITKIATVEQPDPHTYQGYFDPYGSGANFLPIGAPSLWSIGGGNAPFTATTDEQGRVSQIRIVLEPSNGTTLTMTTTLSDQGKPLQVKAPAKANVREADPMYYK</sequence>
<dbReference type="PROSITE" id="PS51257">
    <property type="entry name" value="PROKAR_LIPOPROTEIN"/>
    <property type="match status" value="1"/>
</dbReference>
<organism evidence="3 4">
    <name type="scientific">Rugosimonospora africana</name>
    <dbReference type="NCBI Taxonomy" id="556532"/>
    <lineage>
        <taxon>Bacteria</taxon>
        <taxon>Bacillati</taxon>
        <taxon>Actinomycetota</taxon>
        <taxon>Actinomycetes</taxon>
        <taxon>Micromonosporales</taxon>
        <taxon>Micromonosporaceae</taxon>
        <taxon>Rugosimonospora</taxon>
    </lineage>
</organism>
<dbReference type="EMBL" id="BONZ01000079">
    <property type="protein sequence ID" value="GIH19302.1"/>
    <property type="molecule type" value="Genomic_DNA"/>
</dbReference>
<comment type="caution">
    <text evidence="3">The sequence shown here is derived from an EMBL/GenBank/DDBJ whole genome shotgun (WGS) entry which is preliminary data.</text>
</comment>